<dbReference type="PANTHER" id="PTHR30001">
    <property type="entry name" value="RIBONUCLEASE"/>
    <property type="match status" value="1"/>
</dbReference>
<dbReference type="GO" id="GO:0004519">
    <property type="term" value="F:endonuclease activity"/>
    <property type="evidence" value="ECO:0007669"/>
    <property type="project" value="UniProtKB-KW"/>
</dbReference>
<dbReference type="InterPro" id="IPR048583">
    <property type="entry name" value="RNase_E_G_thioredoxin-like"/>
</dbReference>
<dbReference type="InterPro" id="IPR019307">
    <property type="entry name" value="RNA-bd_AU-1/RNase_E/G"/>
</dbReference>
<evidence type="ECO:0000256" key="14">
    <source>
        <dbReference type="ARBA" id="ARBA00022842"/>
    </source>
</evidence>
<dbReference type="NCBIfam" id="TIGR00757">
    <property type="entry name" value="RNaseEG"/>
    <property type="match status" value="1"/>
</dbReference>
<dbReference type="SMART" id="SM00316">
    <property type="entry name" value="S1"/>
    <property type="match status" value="1"/>
</dbReference>
<comment type="caution">
    <text evidence="17">The sequence shown here is derived from an EMBL/GenBank/DDBJ whole genome shotgun (WGS) entry which is preliminary data.</text>
</comment>
<dbReference type="GO" id="GO:0046872">
    <property type="term" value="F:metal ion binding"/>
    <property type="evidence" value="ECO:0007669"/>
    <property type="project" value="UniProtKB-KW"/>
</dbReference>
<evidence type="ECO:0000256" key="7">
    <source>
        <dbReference type="ARBA" id="ARBA00022555"/>
    </source>
</evidence>
<dbReference type="SUPFAM" id="SSF50249">
    <property type="entry name" value="Nucleic acid-binding proteins"/>
    <property type="match status" value="1"/>
</dbReference>
<comment type="cofactor">
    <cofactor evidence="1">
        <name>Mg(2+)</name>
        <dbReference type="ChEBI" id="CHEBI:18420"/>
    </cofactor>
</comment>
<evidence type="ECO:0000256" key="15">
    <source>
        <dbReference type="ARBA" id="ARBA00022884"/>
    </source>
</evidence>
<protein>
    <recommendedName>
        <fullName evidence="4">Ribonuclease G</fullName>
    </recommendedName>
</protein>
<dbReference type="InterPro" id="IPR004659">
    <property type="entry name" value="RNase_E/G"/>
</dbReference>
<keyword evidence="11" id="KW-0699">rRNA-binding</keyword>
<dbReference type="GO" id="GO:0008033">
    <property type="term" value="P:tRNA processing"/>
    <property type="evidence" value="ECO:0007669"/>
    <property type="project" value="UniProtKB-KW"/>
</dbReference>
<dbReference type="Pfam" id="PF20833">
    <property type="entry name" value="RNase_E_G_Thio"/>
    <property type="match status" value="1"/>
</dbReference>
<evidence type="ECO:0000256" key="3">
    <source>
        <dbReference type="ARBA" id="ARBA00005663"/>
    </source>
</evidence>
<gene>
    <name evidence="17" type="ORF">EDD72_12330</name>
</gene>
<accession>A0A4R3K870</accession>
<proteinExistence type="inferred from homology"/>
<evidence type="ECO:0000256" key="10">
    <source>
        <dbReference type="ARBA" id="ARBA00022723"/>
    </source>
</evidence>
<dbReference type="GO" id="GO:0019843">
    <property type="term" value="F:rRNA binding"/>
    <property type="evidence" value="ECO:0007669"/>
    <property type="project" value="UniProtKB-KW"/>
</dbReference>
<evidence type="ECO:0000256" key="11">
    <source>
        <dbReference type="ARBA" id="ARBA00022730"/>
    </source>
</evidence>
<keyword evidence="18" id="KW-1185">Reference proteome</keyword>
<dbReference type="PROSITE" id="PS50126">
    <property type="entry name" value="S1"/>
    <property type="match status" value="1"/>
</dbReference>
<evidence type="ECO:0000256" key="1">
    <source>
        <dbReference type="ARBA" id="ARBA00001946"/>
    </source>
</evidence>
<name>A0A4R3K870_9BACI</name>
<keyword evidence="6" id="KW-0698">rRNA processing</keyword>
<dbReference type="GO" id="GO:0000049">
    <property type="term" value="F:tRNA binding"/>
    <property type="evidence" value="ECO:0007669"/>
    <property type="project" value="UniProtKB-KW"/>
</dbReference>
<evidence type="ECO:0000256" key="6">
    <source>
        <dbReference type="ARBA" id="ARBA00022552"/>
    </source>
</evidence>
<keyword evidence="5" id="KW-0963">Cytoplasm</keyword>
<dbReference type="CDD" id="cd04453">
    <property type="entry name" value="S1_RNase_E"/>
    <property type="match status" value="1"/>
</dbReference>
<keyword evidence="9" id="KW-0540">Nuclease</keyword>
<dbReference type="GO" id="GO:0006364">
    <property type="term" value="P:rRNA processing"/>
    <property type="evidence" value="ECO:0007669"/>
    <property type="project" value="UniProtKB-KW"/>
</dbReference>
<dbReference type="Gene3D" id="3.40.1260.20">
    <property type="entry name" value="Ribonuclease E, catalytic domain"/>
    <property type="match status" value="1"/>
</dbReference>
<dbReference type="GO" id="GO:0005737">
    <property type="term" value="C:cytoplasm"/>
    <property type="evidence" value="ECO:0007669"/>
    <property type="project" value="UniProtKB-SubCell"/>
</dbReference>
<dbReference type="AlphaFoldDB" id="A0A4R3K870"/>
<comment type="similarity">
    <text evidence="3">Belongs to the RNase E/G family. RNase G subfamily.</text>
</comment>
<dbReference type="Proteomes" id="UP000295788">
    <property type="component" value="Unassembled WGS sequence"/>
</dbReference>
<evidence type="ECO:0000256" key="8">
    <source>
        <dbReference type="ARBA" id="ARBA00022694"/>
    </source>
</evidence>
<dbReference type="EMBL" id="SMAB01000023">
    <property type="protein sequence ID" value="TCS79069.1"/>
    <property type="molecule type" value="Genomic_DNA"/>
</dbReference>
<evidence type="ECO:0000256" key="2">
    <source>
        <dbReference type="ARBA" id="ARBA00004496"/>
    </source>
</evidence>
<reference evidence="17 18" key="1">
    <citation type="submission" date="2019-03" db="EMBL/GenBank/DDBJ databases">
        <title>Genomic Encyclopedia of Type Strains, Phase IV (KMG-IV): sequencing the most valuable type-strain genomes for metagenomic binning, comparative biology and taxonomic classification.</title>
        <authorList>
            <person name="Goeker M."/>
        </authorList>
    </citation>
    <scope>NUCLEOTIDE SEQUENCE [LARGE SCALE GENOMIC DNA]</scope>
    <source>
        <strain evidence="17 18">DSM 23802</strain>
    </source>
</reference>
<evidence type="ECO:0000256" key="13">
    <source>
        <dbReference type="ARBA" id="ARBA00022801"/>
    </source>
</evidence>
<dbReference type="GO" id="GO:0016787">
    <property type="term" value="F:hydrolase activity"/>
    <property type="evidence" value="ECO:0007669"/>
    <property type="project" value="UniProtKB-KW"/>
</dbReference>
<evidence type="ECO:0000256" key="5">
    <source>
        <dbReference type="ARBA" id="ARBA00022490"/>
    </source>
</evidence>
<keyword evidence="10" id="KW-0479">Metal-binding</keyword>
<dbReference type="InterPro" id="IPR003029">
    <property type="entry name" value="S1_domain"/>
</dbReference>
<evidence type="ECO:0000313" key="17">
    <source>
        <dbReference type="EMBL" id="TCS79069.1"/>
    </source>
</evidence>
<keyword evidence="14" id="KW-0460">Magnesium</keyword>
<evidence type="ECO:0000256" key="9">
    <source>
        <dbReference type="ARBA" id="ARBA00022722"/>
    </source>
</evidence>
<dbReference type="PANTHER" id="PTHR30001:SF0">
    <property type="entry name" value="RIBONUCLEASE G"/>
    <property type="match status" value="1"/>
</dbReference>
<feature type="domain" description="S1 motif" evidence="16">
    <location>
        <begin position="34"/>
        <end position="120"/>
    </location>
</feature>
<keyword evidence="8" id="KW-0819">tRNA processing</keyword>
<organism evidence="17 18">
    <name type="scientific">Tepidibacillus fermentans</name>
    <dbReference type="NCBI Taxonomy" id="1281767"/>
    <lineage>
        <taxon>Bacteria</taxon>
        <taxon>Bacillati</taxon>
        <taxon>Bacillota</taxon>
        <taxon>Bacilli</taxon>
        <taxon>Bacillales</taxon>
        <taxon>Bacillaceae</taxon>
        <taxon>Tepidibacillus</taxon>
    </lineage>
</organism>
<comment type="subcellular location">
    <subcellularLocation>
        <location evidence="2">Cytoplasm</location>
    </subcellularLocation>
</comment>
<evidence type="ECO:0000259" key="16">
    <source>
        <dbReference type="PROSITE" id="PS50126"/>
    </source>
</evidence>
<evidence type="ECO:0000313" key="18">
    <source>
        <dbReference type="Proteomes" id="UP000295788"/>
    </source>
</evidence>
<keyword evidence="7" id="KW-0820">tRNA-binding</keyword>
<evidence type="ECO:0000256" key="4">
    <source>
        <dbReference type="ARBA" id="ARBA00017719"/>
    </source>
</evidence>
<dbReference type="InterPro" id="IPR012340">
    <property type="entry name" value="NA-bd_OB-fold"/>
</dbReference>
<keyword evidence="15" id="KW-0694">RNA-binding</keyword>
<dbReference type="Gene3D" id="2.40.50.140">
    <property type="entry name" value="Nucleic acid-binding proteins"/>
    <property type="match status" value="1"/>
</dbReference>
<dbReference type="GO" id="GO:0004540">
    <property type="term" value="F:RNA nuclease activity"/>
    <property type="evidence" value="ECO:0007669"/>
    <property type="project" value="InterPro"/>
</dbReference>
<keyword evidence="13" id="KW-0378">Hydrolase</keyword>
<sequence>MVHVADQETRAAVIEDERLVEFHVERNIDDQLVGNIYVGKVANVLPGMQAAFVDIGAEKNAFLYIDDAITPKEYEVHDKDWKPNIREILRQGQEILVQVKKEAFGNKGPRVTTHISLPGRYLVYMPMVNYVGVSRKITNEEERLRLKEIGESIRSEEEGIIIRTVAEGVEAEYILRDLQFLRTQWSRIQEKSKSITIPSLIYRDLGLVPRLVRDLLSDEVKQFIIDDGPTFRRIKEAIQFSAPELTERLYLYTDKEYIFDAFHIQGEIEKALKRKVWLKSGGYLMIDQTEALTVIDVNTGKFTGHSNLEDTVLKTNIEAAVEIARQLRLRDIGGIIIIDFIDMKEENHREKVLQILQEEMKKDRTKSNILGLTQLGLVEMTRKKIRQNLGSILLRTCPYCEGTGRVVSEEVMKERIEREMKTYQEHSTFHAFFIEAHPYVVSHLVGNNQENLHRLERELGKKITVKGNPNFHFHHYEIQFLT</sequence>
<keyword evidence="12" id="KW-0255">Endonuclease</keyword>
<dbReference type="Pfam" id="PF10150">
    <property type="entry name" value="RNase_E_G"/>
    <property type="match status" value="1"/>
</dbReference>
<evidence type="ECO:0000256" key="12">
    <source>
        <dbReference type="ARBA" id="ARBA00022759"/>
    </source>
</evidence>